<dbReference type="Proteomes" id="UP000247409">
    <property type="component" value="Unassembled WGS sequence"/>
</dbReference>
<sequence>MCVPWPLRMLVTDALQIPLEVAHLWLSKLKNRTIDPDSLQPPFCPYPAPYNLSSTPVSTSLNGHHPSKPPFKTEDQVLQECRLRSVVTASETAEPQAALHLAIHFELHHKHLARQQFGKHQDAVTQFCHAYDYYLAAAKLGSVPALVHVARLQSRALHFHWQYVEISPTPTVESVLALLLAAAFQGSVQAFQALPRVMDDGVFNALKPFEPSLDTRAAKSGRSFAEQNCVIERELFNVTYRVALDLRVGTKHLPQREDLAVALLHIAHRRRHSRSSLELGLYMVQTARSFEEARAGMDILSKLTNTDAHEGLQACFRLGRWLYYGLPHEFACSNGRITASTQHSNRQQGRQRQENMDHDQATCLVKTAAEGGLREAMVLYGTLLKKWAARHPDQGYLDEGNYWIKKAGTCPMAYYAKALLLIYEAESSFKPRCKMTGAESFGSTTSGSNPGTSNASSANMSSSTPSRIGSKKSKKRGEKKKLLKWLQNSSSGALEVIEKPNRSTLSAETLTQDASQIEDNAMNKAIQKKFEKVYNILVDGPAALAKDFPGENLNPYPYYKAAEFMIGFGYIWADCDPSKTEAGLKEEARILLKKVTEIPRSHDPTTWEHLRRNWRQEDMFYVRKARDLETKMFK</sequence>
<dbReference type="InterPro" id="IPR011990">
    <property type="entry name" value="TPR-like_helical_dom_sf"/>
</dbReference>
<accession>A0A2V3IPL7</accession>
<dbReference type="EMBL" id="NBIV01000103">
    <property type="protein sequence ID" value="PXF44031.1"/>
    <property type="molecule type" value="Genomic_DNA"/>
</dbReference>
<gene>
    <name evidence="2" type="ORF">BWQ96_06204</name>
</gene>
<feature type="region of interest" description="Disordered" evidence="1">
    <location>
        <begin position="437"/>
        <end position="480"/>
    </location>
</feature>
<dbReference type="AlphaFoldDB" id="A0A2V3IPL7"/>
<keyword evidence="3" id="KW-1185">Reference proteome</keyword>
<reference evidence="2 3" key="1">
    <citation type="journal article" date="2018" name="Mol. Biol. Evol.">
        <title>Analysis of the draft genome of the red seaweed Gracilariopsis chorda provides insights into genome size evolution in Rhodophyta.</title>
        <authorList>
            <person name="Lee J."/>
            <person name="Yang E.C."/>
            <person name="Graf L."/>
            <person name="Yang J.H."/>
            <person name="Qiu H."/>
            <person name="Zel Zion U."/>
            <person name="Chan C.X."/>
            <person name="Stephens T.G."/>
            <person name="Weber A.P.M."/>
            <person name="Boo G.H."/>
            <person name="Boo S.M."/>
            <person name="Kim K.M."/>
            <person name="Shin Y."/>
            <person name="Jung M."/>
            <person name="Lee S.J."/>
            <person name="Yim H.S."/>
            <person name="Lee J.H."/>
            <person name="Bhattacharya D."/>
            <person name="Yoon H.S."/>
        </authorList>
    </citation>
    <scope>NUCLEOTIDE SEQUENCE [LARGE SCALE GENOMIC DNA]</scope>
    <source>
        <strain evidence="2 3">SKKU-2015</strain>
        <tissue evidence="2">Whole body</tissue>
    </source>
</reference>
<evidence type="ECO:0000313" key="3">
    <source>
        <dbReference type="Proteomes" id="UP000247409"/>
    </source>
</evidence>
<proteinExistence type="predicted"/>
<organism evidence="2 3">
    <name type="scientific">Gracilariopsis chorda</name>
    <dbReference type="NCBI Taxonomy" id="448386"/>
    <lineage>
        <taxon>Eukaryota</taxon>
        <taxon>Rhodophyta</taxon>
        <taxon>Florideophyceae</taxon>
        <taxon>Rhodymeniophycidae</taxon>
        <taxon>Gracilariales</taxon>
        <taxon>Gracilariaceae</taxon>
        <taxon>Gracilariopsis</taxon>
    </lineage>
</organism>
<evidence type="ECO:0000313" key="2">
    <source>
        <dbReference type="EMBL" id="PXF44031.1"/>
    </source>
</evidence>
<feature type="compositionally biased region" description="Basic residues" evidence="1">
    <location>
        <begin position="469"/>
        <end position="480"/>
    </location>
</feature>
<protein>
    <submittedName>
        <fullName evidence="2">Uncharacterized protein</fullName>
    </submittedName>
</protein>
<evidence type="ECO:0000256" key="1">
    <source>
        <dbReference type="SAM" id="MobiDB-lite"/>
    </source>
</evidence>
<comment type="caution">
    <text evidence="2">The sequence shown here is derived from an EMBL/GenBank/DDBJ whole genome shotgun (WGS) entry which is preliminary data.</text>
</comment>
<name>A0A2V3IPL7_9FLOR</name>
<feature type="compositionally biased region" description="Low complexity" evidence="1">
    <location>
        <begin position="440"/>
        <end position="466"/>
    </location>
</feature>
<dbReference type="Gene3D" id="1.25.40.10">
    <property type="entry name" value="Tetratricopeptide repeat domain"/>
    <property type="match status" value="1"/>
</dbReference>